<name>A0AAD5SQ35_9FUNG</name>
<evidence type="ECO:0000313" key="1">
    <source>
        <dbReference type="EMBL" id="KAJ3093257.1"/>
    </source>
</evidence>
<reference evidence="1" key="1">
    <citation type="submission" date="2020-05" db="EMBL/GenBank/DDBJ databases">
        <title>Phylogenomic resolution of chytrid fungi.</title>
        <authorList>
            <person name="Stajich J.E."/>
            <person name="Amses K."/>
            <person name="Simmons R."/>
            <person name="Seto K."/>
            <person name="Myers J."/>
            <person name="Bonds A."/>
            <person name="Quandt C.A."/>
            <person name="Barry K."/>
            <person name="Liu P."/>
            <person name="Grigoriev I."/>
            <person name="Longcore J.E."/>
            <person name="James T.Y."/>
        </authorList>
    </citation>
    <scope>NUCLEOTIDE SEQUENCE</scope>
    <source>
        <strain evidence="1">JEL0513</strain>
    </source>
</reference>
<sequence length="414" mass="46141">MKFIDDNPDYFSAPITRKIRTSLKNVKKHLIDGRNGSISASLTKTIWTANIAPEKGIYLRYKVIFERQLEQNGDSTREALDRDKQYKKRLNELTIEFGVNSEQALERDKQYKKRLNELTAEFGANSDQVKKHKAENHPTTGSLVTSEAAQICHEAGKCCGAVNTSPCPDGSDAAPGRNRCLPCQIVKDGFTVHHNGLESKHICQRKWKEDSDSRRKGIAIPNQPYAELLLEKAVELQDFVNNHSGLSATLSNPSNIVSVDTAAKNRSRQGVDLISFLSYSHKSKTWFFGYIKGSGWQVNCWRAGPNSFKNPAFTISKTEHTVSEAMALYAEFVGGCTVLGYEANDELRINSWLRSEGVEPLTFLDLGCDIMYSTNRAVSVFGEHGIVKTPNSVLTSIVTIFKKTTETSANSTQF</sequence>
<evidence type="ECO:0000313" key="2">
    <source>
        <dbReference type="Proteomes" id="UP001211907"/>
    </source>
</evidence>
<comment type="caution">
    <text evidence="1">The sequence shown here is derived from an EMBL/GenBank/DDBJ whole genome shotgun (WGS) entry which is preliminary data.</text>
</comment>
<organism evidence="1 2">
    <name type="scientific">Physocladia obscura</name>
    <dbReference type="NCBI Taxonomy" id="109957"/>
    <lineage>
        <taxon>Eukaryota</taxon>
        <taxon>Fungi</taxon>
        <taxon>Fungi incertae sedis</taxon>
        <taxon>Chytridiomycota</taxon>
        <taxon>Chytridiomycota incertae sedis</taxon>
        <taxon>Chytridiomycetes</taxon>
        <taxon>Chytridiales</taxon>
        <taxon>Chytriomycetaceae</taxon>
        <taxon>Physocladia</taxon>
    </lineage>
</organism>
<keyword evidence="2" id="KW-1185">Reference proteome</keyword>
<dbReference type="Proteomes" id="UP001211907">
    <property type="component" value="Unassembled WGS sequence"/>
</dbReference>
<protein>
    <submittedName>
        <fullName evidence="1">Uncharacterized protein</fullName>
    </submittedName>
</protein>
<accession>A0AAD5SQ35</accession>
<dbReference type="EMBL" id="JADGJH010003131">
    <property type="protein sequence ID" value="KAJ3093257.1"/>
    <property type="molecule type" value="Genomic_DNA"/>
</dbReference>
<proteinExistence type="predicted"/>
<dbReference type="AlphaFoldDB" id="A0AAD5SQ35"/>
<gene>
    <name evidence="1" type="ORF">HK100_006732</name>
</gene>